<proteinExistence type="predicted"/>
<name>A0A0L8KZP1_9ACTN</name>
<dbReference type="AlphaFoldDB" id="A0A0L8KZP1"/>
<dbReference type="eggNOG" id="COG0739">
    <property type="taxonomic scope" value="Bacteria"/>
</dbReference>
<sequence length="142" mass="14155">MNVIQRAATVGAVTAAVVGGTALVAPQAGAATVAKYNGVCGTGYAVVDSAPVGTAGTVFLTYNPSTGRDCVVTVRARAGSAVDMLAAVTDAVDVDAEFDSGNYTTYAGPVYIGHPGHCVSYWGRIGSQSGGADNVHCLPVTD</sequence>
<keyword evidence="3" id="KW-1185">Reference proteome</keyword>
<feature type="chain" id="PRO_5011858685" evidence="1">
    <location>
        <begin position="31"/>
        <end position="142"/>
    </location>
</feature>
<dbReference type="STRING" id="67356.AQJ84_26255"/>
<feature type="signal peptide" evidence="1">
    <location>
        <begin position="1"/>
        <end position="30"/>
    </location>
</feature>
<dbReference type="OrthoDB" id="1099523at2"/>
<organism evidence="2 3">
    <name type="scientific">Streptomyces resistomycificus</name>
    <dbReference type="NCBI Taxonomy" id="67356"/>
    <lineage>
        <taxon>Bacteria</taxon>
        <taxon>Bacillati</taxon>
        <taxon>Actinomycetota</taxon>
        <taxon>Actinomycetes</taxon>
        <taxon>Kitasatosporales</taxon>
        <taxon>Streptomycetaceae</taxon>
        <taxon>Streptomyces</taxon>
        <taxon>Streptomyces aurantiacus group</taxon>
    </lineage>
</organism>
<keyword evidence="1" id="KW-0732">Signal</keyword>
<gene>
    <name evidence="2" type="ORF">ADK37_31265</name>
</gene>
<evidence type="ECO:0000313" key="3">
    <source>
        <dbReference type="Proteomes" id="UP000037251"/>
    </source>
</evidence>
<protein>
    <submittedName>
        <fullName evidence="2">Spore-associated protein</fullName>
    </submittedName>
</protein>
<accession>A0A0L8KZP1</accession>
<dbReference type="EMBL" id="LGUS01000197">
    <property type="protein sequence ID" value="KOG31438.1"/>
    <property type="molecule type" value="Genomic_DNA"/>
</dbReference>
<dbReference type="PATRIC" id="fig|67356.5.peg.6697"/>
<dbReference type="RefSeq" id="WP_053192695.1">
    <property type="nucleotide sequence ID" value="NZ_KQ948996.1"/>
</dbReference>
<evidence type="ECO:0000256" key="1">
    <source>
        <dbReference type="SAM" id="SignalP"/>
    </source>
</evidence>
<dbReference type="Proteomes" id="UP000037251">
    <property type="component" value="Unassembled WGS sequence"/>
</dbReference>
<comment type="caution">
    <text evidence="2">The sequence shown here is derived from an EMBL/GenBank/DDBJ whole genome shotgun (WGS) entry which is preliminary data.</text>
</comment>
<evidence type="ECO:0000313" key="2">
    <source>
        <dbReference type="EMBL" id="KOG31438.1"/>
    </source>
</evidence>
<reference evidence="3" key="1">
    <citation type="submission" date="2015-07" db="EMBL/GenBank/DDBJ databases">
        <authorList>
            <person name="Ju K.-S."/>
            <person name="Doroghazi J.R."/>
            <person name="Metcalf W.W."/>
        </authorList>
    </citation>
    <scope>NUCLEOTIDE SEQUENCE [LARGE SCALE GENOMIC DNA]</scope>
    <source>
        <strain evidence="3">NRRL 2290</strain>
    </source>
</reference>